<dbReference type="Proteomes" id="UP001595945">
    <property type="component" value="Unassembled WGS sequence"/>
</dbReference>
<evidence type="ECO:0000256" key="1">
    <source>
        <dbReference type="SAM" id="Phobius"/>
    </source>
</evidence>
<keyword evidence="1" id="KW-1133">Transmembrane helix</keyword>
<dbReference type="GeneID" id="73045645"/>
<evidence type="ECO:0000313" key="2">
    <source>
        <dbReference type="EMBL" id="MFC4823307.1"/>
    </source>
</evidence>
<evidence type="ECO:0000313" key="3">
    <source>
        <dbReference type="Proteomes" id="UP001595945"/>
    </source>
</evidence>
<dbReference type="RefSeq" id="WP_254267212.1">
    <property type="nucleotide sequence ID" value="NZ_CP100400.1"/>
</dbReference>
<proteinExistence type="predicted"/>
<feature type="transmembrane region" description="Helical" evidence="1">
    <location>
        <begin position="6"/>
        <end position="28"/>
    </location>
</feature>
<dbReference type="AlphaFoldDB" id="A0ABD5PXW3"/>
<keyword evidence="1" id="KW-0812">Transmembrane</keyword>
<feature type="transmembrane region" description="Helical" evidence="1">
    <location>
        <begin position="49"/>
        <end position="69"/>
    </location>
</feature>
<keyword evidence="3" id="KW-1185">Reference proteome</keyword>
<accession>A0ABD5PXW3</accession>
<reference evidence="2 3" key="1">
    <citation type="journal article" date="2019" name="Int. J. Syst. Evol. Microbiol.">
        <title>The Global Catalogue of Microorganisms (GCM) 10K type strain sequencing project: providing services to taxonomists for standard genome sequencing and annotation.</title>
        <authorList>
            <consortium name="The Broad Institute Genomics Platform"/>
            <consortium name="The Broad Institute Genome Sequencing Center for Infectious Disease"/>
            <person name="Wu L."/>
            <person name="Ma J."/>
        </authorList>
    </citation>
    <scope>NUCLEOTIDE SEQUENCE [LARGE SCALE GENOMIC DNA]</scope>
    <source>
        <strain evidence="2 3">XZYJ18</strain>
    </source>
</reference>
<comment type="caution">
    <text evidence="2">The sequence shown here is derived from an EMBL/GenBank/DDBJ whole genome shotgun (WGS) entry which is preliminary data.</text>
</comment>
<protein>
    <submittedName>
        <fullName evidence="2">Uncharacterized protein</fullName>
    </submittedName>
</protein>
<keyword evidence="1" id="KW-0472">Membrane</keyword>
<organism evidence="2 3">
    <name type="scientific">Halorussus aquaticus</name>
    <dbReference type="NCBI Taxonomy" id="2953748"/>
    <lineage>
        <taxon>Archaea</taxon>
        <taxon>Methanobacteriati</taxon>
        <taxon>Methanobacteriota</taxon>
        <taxon>Stenosarchaea group</taxon>
        <taxon>Halobacteria</taxon>
        <taxon>Halobacteriales</taxon>
        <taxon>Haladaptataceae</taxon>
        <taxon>Halorussus</taxon>
    </lineage>
</organism>
<gene>
    <name evidence="2" type="ORF">ACFO9K_03425</name>
</gene>
<dbReference type="EMBL" id="JBHSHT010000001">
    <property type="protein sequence ID" value="MFC4823307.1"/>
    <property type="molecule type" value="Genomic_DNA"/>
</dbReference>
<sequence>MPTPLVIGDVLSMLGLPHVVVVAVMAVAAFSHGQDVVHAVSFGLTMARLGTWVAVVVLALGSAAVLGLIPGVEASVNFGTLGSELDRLGDLLPIV</sequence>
<name>A0ABD5PXW3_9EURY</name>